<dbReference type="OrthoDB" id="9801609at2"/>
<dbReference type="InterPro" id="IPR001296">
    <property type="entry name" value="Glyco_trans_1"/>
</dbReference>
<evidence type="ECO:0000313" key="3">
    <source>
        <dbReference type="EMBL" id="KEQ29681.1"/>
    </source>
</evidence>
<accession>A0A081PG58</accession>
<evidence type="ECO:0000256" key="1">
    <source>
        <dbReference type="ARBA" id="ARBA00022679"/>
    </source>
</evidence>
<dbReference type="AlphaFoldDB" id="A0A081PG58"/>
<dbReference type="PANTHER" id="PTHR46401">
    <property type="entry name" value="GLYCOSYLTRANSFERASE WBBK-RELATED"/>
    <property type="match status" value="1"/>
</dbReference>
<comment type="caution">
    <text evidence="3">The sequence shown here is derived from an EMBL/GenBank/DDBJ whole genome shotgun (WGS) entry which is preliminary data.</text>
</comment>
<organism evidence="3 4">
    <name type="scientific">Pedobacter antarcticus 4BY</name>
    <dbReference type="NCBI Taxonomy" id="1358423"/>
    <lineage>
        <taxon>Bacteria</taxon>
        <taxon>Pseudomonadati</taxon>
        <taxon>Bacteroidota</taxon>
        <taxon>Sphingobacteriia</taxon>
        <taxon>Sphingobacteriales</taxon>
        <taxon>Sphingobacteriaceae</taxon>
        <taxon>Pedobacter</taxon>
    </lineage>
</organism>
<name>A0A081PG58_9SPHI</name>
<dbReference type="Pfam" id="PF00534">
    <property type="entry name" value="Glycos_transf_1"/>
    <property type="match status" value="1"/>
</dbReference>
<sequence length="375" mass="42524">MHKKHLTIGVDIRDLQTAKTGTRTYLEELCKALYKLSGENLTIHFLDTKLSAGPGESKLSKYSNHFFYQLWKQVVLPLKAARKHCDFVLCTDNFVPLIHLGYQTVPVFHDAFFFENPEHYGKLWLRLYHLTALPAARKSAFVITPTAYAQKQLAHYTNIPQEHFKVVYEGPKTRVNHPSAAVLQQFSLLPQQYILHVGSPFKRKNIPALIRAFAALKKQNPSSIKLVLAGPDQGLQDNTEFLQIQHEIQNSDYAQDIIITGYLSEEELAGMYTYALFYVFPSLNEGFGIPVLEAFQYGIPVMVADNTCLPEVGGDAVLTFNPKDDNDITEKMQSLQENAQLRSTLIQAGKTRLTQFSWDKAAAEIIQLFNENQRS</sequence>
<dbReference type="EMBL" id="JNFF01000064">
    <property type="protein sequence ID" value="KEQ29681.1"/>
    <property type="molecule type" value="Genomic_DNA"/>
</dbReference>
<feature type="domain" description="Glycosyl transferase family 1" evidence="2">
    <location>
        <begin position="191"/>
        <end position="351"/>
    </location>
</feature>
<proteinExistence type="predicted"/>
<dbReference type="CDD" id="cd03809">
    <property type="entry name" value="GT4_MtfB-like"/>
    <property type="match status" value="1"/>
</dbReference>
<gene>
    <name evidence="3" type="ORF">N180_17895</name>
</gene>
<evidence type="ECO:0000313" key="4">
    <source>
        <dbReference type="Proteomes" id="UP000028007"/>
    </source>
</evidence>
<reference evidence="3 4" key="1">
    <citation type="journal article" date="1992" name="Int. J. Syst. Bacteriol.">
        <title>Sphingobacterium antarcticus sp. nov. a Psychrotrophic Bacterium from the Soils of Schirmacher Oasis, Antarctica.</title>
        <authorList>
            <person name="Shivaji S."/>
            <person name="Ray M.K."/>
            <person name="Rao N.S."/>
            <person name="Saiserr L."/>
            <person name="Jagannadham M.V."/>
            <person name="Kumar G.S."/>
            <person name="Reddy G."/>
            <person name="Bhargava P.M."/>
        </authorList>
    </citation>
    <scope>NUCLEOTIDE SEQUENCE [LARGE SCALE GENOMIC DNA]</scope>
    <source>
        <strain evidence="3 4">4BY</strain>
    </source>
</reference>
<keyword evidence="1" id="KW-0808">Transferase</keyword>
<dbReference type="GO" id="GO:0016757">
    <property type="term" value="F:glycosyltransferase activity"/>
    <property type="evidence" value="ECO:0007669"/>
    <property type="project" value="InterPro"/>
</dbReference>
<dbReference type="RefSeq" id="WP_037441477.1">
    <property type="nucleotide sequence ID" value="NZ_JNFF01000064.1"/>
</dbReference>
<keyword evidence="4" id="KW-1185">Reference proteome</keyword>
<dbReference type="GO" id="GO:0009103">
    <property type="term" value="P:lipopolysaccharide biosynthetic process"/>
    <property type="evidence" value="ECO:0007669"/>
    <property type="project" value="TreeGrafter"/>
</dbReference>
<dbReference type="SUPFAM" id="SSF53756">
    <property type="entry name" value="UDP-Glycosyltransferase/glycogen phosphorylase"/>
    <property type="match status" value="1"/>
</dbReference>
<dbReference type="PANTHER" id="PTHR46401:SF2">
    <property type="entry name" value="GLYCOSYLTRANSFERASE WBBK-RELATED"/>
    <property type="match status" value="1"/>
</dbReference>
<evidence type="ECO:0000259" key="2">
    <source>
        <dbReference type="Pfam" id="PF00534"/>
    </source>
</evidence>
<dbReference type="eggNOG" id="COG0438">
    <property type="taxonomic scope" value="Bacteria"/>
</dbReference>
<dbReference type="Gene3D" id="3.40.50.2000">
    <property type="entry name" value="Glycogen Phosphorylase B"/>
    <property type="match status" value="1"/>
</dbReference>
<dbReference type="Proteomes" id="UP000028007">
    <property type="component" value="Unassembled WGS sequence"/>
</dbReference>
<protein>
    <recommendedName>
        <fullName evidence="2">Glycosyl transferase family 1 domain-containing protein</fullName>
    </recommendedName>
</protein>